<evidence type="ECO:0000313" key="1">
    <source>
        <dbReference type="EMBL" id="KKQ50420.1"/>
    </source>
</evidence>
<evidence type="ECO:0000313" key="2">
    <source>
        <dbReference type="Proteomes" id="UP000034366"/>
    </source>
</evidence>
<name>A0A0G0IHD4_9BACT</name>
<gene>
    <name evidence="1" type="ORF">US67_C0006G0006</name>
</gene>
<proteinExistence type="predicted"/>
<reference evidence="1 2" key="1">
    <citation type="journal article" date="2015" name="Nature">
        <title>rRNA introns, odd ribosomes, and small enigmatic genomes across a large radiation of phyla.</title>
        <authorList>
            <person name="Brown C.T."/>
            <person name="Hug L.A."/>
            <person name="Thomas B.C."/>
            <person name="Sharon I."/>
            <person name="Castelle C.J."/>
            <person name="Singh A."/>
            <person name="Wilkins M.J."/>
            <person name="Williams K.H."/>
            <person name="Banfield J.F."/>
        </authorList>
    </citation>
    <scope>NUCLEOTIDE SEQUENCE [LARGE SCALE GENOMIC DNA]</scope>
</reference>
<dbReference type="Proteomes" id="UP000034366">
    <property type="component" value="Unassembled WGS sequence"/>
</dbReference>
<dbReference type="EMBL" id="LBTW01000006">
    <property type="protein sequence ID" value="KKQ50420.1"/>
    <property type="molecule type" value="Genomic_DNA"/>
</dbReference>
<dbReference type="AlphaFoldDB" id="A0A0G0IHD4"/>
<comment type="caution">
    <text evidence="1">The sequence shown here is derived from an EMBL/GenBank/DDBJ whole genome shotgun (WGS) entry which is preliminary data.</text>
</comment>
<accession>A0A0G0IHD4</accession>
<organism evidence="1 2">
    <name type="scientific">Candidatus Woesebacteria bacterium GW2011_GWD1_38_10</name>
    <dbReference type="NCBI Taxonomy" id="1618592"/>
    <lineage>
        <taxon>Bacteria</taxon>
        <taxon>Candidatus Woeseibacteriota</taxon>
    </lineage>
</organism>
<sequence>MIYNQDMNVSENVAVGLFRRADEFWNDDPHSDLSPLGNEHIKKVLSYAKEHPEEVEDRAKQLELAISRFNKNRDSGTFKTDEENSNKLANEILEPNETLPLLSEMLSGDNEVTPFFAAFTNLIHHGYYTFLDKPELEDPKLLITGLLVDGYGVALRAKRAIERKHAVGKDDLIIVNAICEMVQPGTLQKEMYLANWYKPDYGLSPTFCDRIFKQYGDLKPIVKLKLE</sequence>
<protein>
    <submittedName>
        <fullName evidence="1">Uncharacterized protein</fullName>
    </submittedName>
</protein>